<organism evidence="1 2">
    <name type="scientific">Caerostris darwini</name>
    <dbReference type="NCBI Taxonomy" id="1538125"/>
    <lineage>
        <taxon>Eukaryota</taxon>
        <taxon>Metazoa</taxon>
        <taxon>Ecdysozoa</taxon>
        <taxon>Arthropoda</taxon>
        <taxon>Chelicerata</taxon>
        <taxon>Arachnida</taxon>
        <taxon>Araneae</taxon>
        <taxon>Araneomorphae</taxon>
        <taxon>Entelegynae</taxon>
        <taxon>Araneoidea</taxon>
        <taxon>Araneidae</taxon>
        <taxon>Caerostris</taxon>
    </lineage>
</organism>
<dbReference type="Proteomes" id="UP001054837">
    <property type="component" value="Unassembled WGS sequence"/>
</dbReference>
<proteinExistence type="predicted"/>
<dbReference type="EMBL" id="BPLQ01002968">
    <property type="protein sequence ID" value="GIX96809.1"/>
    <property type="molecule type" value="Genomic_DNA"/>
</dbReference>
<evidence type="ECO:0000313" key="1">
    <source>
        <dbReference type="EMBL" id="GIX96809.1"/>
    </source>
</evidence>
<sequence>MGRYLIRLEPHIVPHICWSSSKPGRNTPERSDTSRWSCRRIKGTAGLSCRRPNLSSYLLRNNVVYICSVGVAAIFQCCTLVCFGEGLDAFQWERRAQVRRGKNLLDRKPCSRISAAVAQLLEARCTSGITAFSETLNSFVMARQSDANRCKCMKDGETRMP</sequence>
<comment type="caution">
    <text evidence="1">The sequence shown here is derived from an EMBL/GenBank/DDBJ whole genome shotgun (WGS) entry which is preliminary data.</text>
</comment>
<keyword evidence="2" id="KW-1185">Reference proteome</keyword>
<gene>
    <name evidence="1" type="ORF">CDAR_23521</name>
</gene>
<accession>A0AAV4PLS3</accession>
<dbReference type="AlphaFoldDB" id="A0AAV4PLS3"/>
<evidence type="ECO:0000313" key="2">
    <source>
        <dbReference type="Proteomes" id="UP001054837"/>
    </source>
</evidence>
<name>A0AAV4PLS3_9ARAC</name>
<protein>
    <submittedName>
        <fullName evidence="1">Uncharacterized protein</fullName>
    </submittedName>
</protein>
<reference evidence="1 2" key="1">
    <citation type="submission" date="2021-06" db="EMBL/GenBank/DDBJ databases">
        <title>Caerostris darwini draft genome.</title>
        <authorList>
            <person name="Kono N."/>
            <person name="Arakawa K."/>
        </authorList>
    </citation>
    <scope>NUCLEOTIDE SEQUENCE [LARGE SCALE GENOMIC DNA]</scope>
</reference>